<dbReference type="Gene3D" id="3.40.50.300">
    <property type="entry name" value="P-loop containing nucleotide triphosphate hydrolases"/>
    <property type="match status" value="1"/>
</dbReference>
<evidence type="ECO:0008006" key="4">
    <source>
        <dbReference type="Google" id="ProtNLM"/>
    </source>
</evidence>
<organism evidence="2 3">
    <name type="scientific">Flavivirga spongiicola</name>
    <dbReference type="NCBI Taxonomy" id="421621"/>
    <lineage>
        <taxon>Bacteria</taxon>
        <taxon>Pseudomonadati</taxon>
        <taxon>Bacteroidota</taxon>
        <taxon>Flavobacteriia</taxon>
        <taxon>Flavobacteriales</taxon>
        <taxon>Flavobacteriaceae</taxon>
        <taxon>Flavivirga</taxon>
    </lineage>
</organism>
<dbReference type="Proteomes" id="UP001337305">
    <property type="component" value="Unassembled WGS sequence"/>
</dbReference>
<keyword evidence="3" id="KW-1185">Reference proteome</keyword>
<name>A0ABU7XRQ5_9FLAO</name>
<dbReference type="InterPro" id="IPR027417">
    <property type="entry name" value="P-loop_NTPase"/>
</dbReference>
<proteinExistence type="predicted"/>
<dbReference type="PROSITE" id="PS51257">
    <property type="entry name" value="PROKAR_LIPOPROTEIN"/>
    <property type="match status" value="1"/>
</dbReference>
<evidence type="ECO:0000313" key="2">
    <source>
        <dbReference type="EMBL" id="MEF3833203.1"/>
    </source>
</evidence>
<comment type="caution">
    <text evidence="2">The sequence shown here is derived from an EMBL/GenBank/DDBJ whole genome shotgun (WGS) entry which is preliminary data.</text>
</comment>
<keyword evidence="1" id="KW-0812">Transmembrane</keyword>
<gene>
    <name evidence="2" type="ORF">N1F79_08670</name>
</gene>
<dbReference type="RefSeq" id="WP_303305553.1">
    <property type="nucleotide sequence ID" value="NZ_JAODOP010000004.1"/>
</dbReference>
<protein>
    <recommendedName>
        <fullName evidence="4">NACHT domain-containing protein</fullName>
    </recommendedName>
</protein>
<sequence>MKDLSKDIVSLFLLVTVLLFSSCSKKENKFKIESSGYLTKELKQFDEVYSKQYGQFWLSSFNPTDKKLELSFGRDDDYKKIISIDSIEDFDAYELFPFERGYAFLLQEEFYNIERLNTKSITSIDSIGNKQFSIKTSYFNNLFKQKYSNKYGYGVTHGFNQNTNNQEAILFSTNKVLDTISLKGYNYVSDIFLGKSQSIWIFDSENFTYLSTNGSHIRNTISNNILTLGQHFEFQIVGNCLVFTHGFENQGLYILYPNGKFENLFANKNIQVLTDKKRESFWVSEQADTIVSNKAFNDKLHFFLFENDTIINSKSIESGLNINRIYRGSSPSELWIATNSKSGIVKGGDNQYSHNKLYSLDNGEIELIDDTVLHKKEDFEALFPIGPTKAVSTYSNNDTYIINKKDKSIFKIQHDIYPKDSISSTEGGYYYDSIAFDKISDSVLSLNNINGFSFFNFNGDTLNKISFGINNTLKNNYLYSNFINDADKYGEDSNIKNYYINETMDFGIINIHNKVNNTWSLYSLNQLDTEINNINEKSFEFSINNFDSLPNPIEFKYGIYRNGDKIGGNSDSLEAFKIGDNLFKVNYAFYNDEKIESDKAYDFYLTLSTKESKAFVSIKDKMFTKPFFKANEGKTILLLLGLLLLSILIIKLNLLPSIVKRYSPLIVFVTSGFFTSYGDGLIEEFSKHFDSTTFILGSITLLVASVFSGFISPYMYRQLQSVTPFDLLNSFLKTIPAFKKRYFKEHIESINFDKEVNSVNDIKDESYVPIPARFRINGNASIESAPVDKLLELTTNAKHREAPHILIKAPGGQGKSALLRAFVKAYIIKYNNDTALPIPIYVSGEQLENESVESIIKNALGSLVVEDSFKKELSSGSFILFFDGLSEAGIPKGVFETFVKASNDIGRNTCVIATIRPNKKIETEFKTSKNYILIEPQRLNDNNVEIFVNSYLNPDKRLNRELLDICKDEAGDYLPILVRLAVNLVNKSYKSNISKSYSINTLYKDFVESMTKTENGVIDSNLISLSFETYFNKGKRNIYINDSNKEKVEFGINSGLLVSVANERFEDVKTRQYRFLHDTIHTFLVSLSIYEKYENGEEGFKKLEALFYDLATQDYYREDSSSLFIREGSEIYQMSVLEFEAKEVSDLPTFFQKDLKLKWQEYKDFISVNSIKQIVPVKLKDRFKFKANSPEDMHLEILEEIKDDYLLISEYFHNFSVLIDSLDGESFGR</sequence>
<evidence type="ECO:0000313" key="3">
    <source>
        <dbReference type="Proteomes" id="UP001337305"/>
    </source>
</evidence>
<feature type="transmembrane region" description="Helical" evidence="1">
    <location>
        <begin position="694"/>
        <end position="716"/>
    </location>
</feature>
<accession>A0ABU7XRQ5</accession>
<dbReference type="EMBL" id="JAODOP010000004">
    <property type="protein sequence ID" value="MEF3833203.1"/>
    <property type="molecule type" value="Genomic_DNA"/>
</dbReference>
<keyword evidence="1" id="KW-0472">Membrane</keyword>
<dbReference type="SUPFAM" id="SSF52540">
    <property type="entry name" value="P-loop containing nucleoside triphosphate hydrolases"/>
    <property type="match status" value="1"/>
</dbReference>
<evidence type="ECO:0000256" key="1">
    <source>
        <dbReference type="SAM" id="Phobius"/>
    </source>
</evidence>
<reference evidence="2 3" key="1">
    <citation type="submission" date="2022-09" db="EMBL/GenBank/DDBJ databases">
        <title>Genome sequencing of Flavivirga sp. MEBiC05379.</title>
        <authorList>
            <person name="Oh H.-M."/>
            <person name="Kwon K.K."/>
            <person name="Park M.J."/>
            <person name="Yang S.-H."/>
        </authorList>
    </citation>
    <scope>NUCLEOTIDE SEQUENCE [LARGE SCALE GENOMIC DNA]</scope>
    <source>
        <strain evidence="2 3">MEBiC05379</strain>
    </source>
</reference>
<feature type="transmembrane region" description="Helical" evidence="1">
    <location>
        <begin position="636"/>
        <end position="655"/>
    </location>
</feature>
<keyword evidence="1" id="KW-1133">Transmembrane helix</keyword>